<feature type="transmembrane region" description="Helical" evidence="2">
    <location>
        <begin position="42"/>
        <end position="61"/>
    </location>
</feature>
<sequence length="68" mass="7553">MASWRRDLRRQSARSAAEEHDSDKARGLDAALRALSEHSCGMWLLLLAAIGFAAYGSFALAEARYRKV</sequence>
<reference evidence="4 5" key="1">
    <citation type="submission" date="2022-06" db="EMBL/GenBank/DDBJ databases">
        <title>Actinoplanes abujensis sp. nov., isolated from Nigerian arid soil.</title>
        <authorList>
            <person name="Ding P."/>
        </authorList>
    </citation>
    <scope>NUCLEOTIDE SEQUENCE [LARGE SCALE GENOMIC DNA]</scope>
    <source>
        <strain evidence="5">TRM88002</strain>
    </source>
</reference>
<dbReference type="EMBL" id="JAMQOL010000017">
    <property type="protein sequence ID" value="MCM4078868.1"/>
    <property type="molecule type" value="Genomic_DNA"/>
</dbReference>
<evidence type="ECO:0000313" key="5">
    <source>
        <dbReference type="Proteomes" id="UP001523216"/>
    </source>
</evidence>
<gene>
    <name evidence="4" type="ORF">LXN57_14950</name>
</gene>
<organism evidence="4 5">
    <name type="scientific">Paractinoplanes hotanensis</name>
    <dbReference type="NCBI Taxonomy" id="2906497"/>
    <lineage>
        <taxon>Bacteria</taxon>
        <taxon>Bacillati</taxon>
        <taxon>Actinomycetota</taxon>
        <taxon>Actinomycetes</taxon>
        <taxon>Micromonosporales</taxon>
        <taxon>Micromonosporaceae</taxon>
        <taxon>Paractinoplanes</taxon>
    </lineage>
</organism>
<dbReference type="InterPro" id="IPR009597">
    <property type="entry name" value="DUF1206"/>
</dbReference>
<evidence type="ECO:0000256" key="2">
    <source>
        <dbReference type="SAM" id="Phobius"/>
    </source>
</evidence>
<evidence type="ECO:0000259" key="3">
    <source>
        <dbReference type="Pfam" id="PF06724"/>
    </source>
</evidence>
<feature type="region of interest" description="Disordered" evidence="1">
    <location>
        <begin position="1"/>
        <end position="24"/>
    </location>
</feature>
<evidence type="ECO:0000313" key="4">
    <source>
        <dbReference type="EMBL" id="MCM4078868.1"/>
    </source>
</evidence>
<keyword evidence="2" id="KW-0472">Membrane</keyword>
<keyword evidence="2" id="KW-1133">Transmembrane helix</keyword>
<accession>A0ABT0XYK9</accession>
<protein>
    <submittedName>
        <fullName evidence="4">DUF1206 domain-containing protein</fullName>
    </submittedName>
</protein>
<keyword evidence="5" id="KW-1185">Reference proteome</keyword>
<dbReference type="Proteomes" id="UP001523216">
    <property type="component" value="Unassembled WGS sequence"/>
</dbReference>
<comment type="caution">
    <text evidence="4">The sequence shown here is derived from an EMBL/GenBank/DDBJ whole genome shotgun (WGS) entry which is preliminary data.</text>
</comment>
<feature type="domain" description="DUF1206" evidence="3">
    <location>
        <begin position="15"/>
        <end position="66"/>
    </location>
</feature>
<dbReference type="Pfam" id="PF06724">
    <property type="entry name" value="DUF1206"/>
    <property type="match status" value="1"/>
</dbReference>
<keyword evidence="2" id="KW-0812">Transmembrane</keyword>
<evidence type="ECO:0000256" key="1">
    <source>
        <dbReference type="SAM" id="MobiDB-lite"/>
    </source>
</evidence>
<proteinExistence type="predicted"/>
<name>A0ABT0XYK9_9ACTN</name>
<dbReference type="RefSeq" id="WP_251798762.1">
    <property type="nucleotide sequence ID" value="NZ_JAMQOL010000017.1"/>
</dbReference>